<dbReference type="Proteomes" id="UP000236544">
    <property type="component" value="Unassembled WGS sequence"/>
</dbReference>
<evidence type="ECO:0000313" key="3">
    <source>
        <dbReference type="EMBL" id="CUS21114.1"/>
    </source>
</evidence>
<evidence type="ECO:0000256" key="2">
    <source>
        <dbReference type="ARBA" id="ARBA00023134"/>
    </source>
</evidence>
<dbReference type="Pfam" id="PF00071">
    <property type="entry name" value="Ras"/>
    <property type="match status" value="1"/>
</dbReference>
<dbReference type="SUPFAM" id="SSF52540">
    <property type="entry name" value="P-loop containing nucleoside triphosphate hydrolases"/>
    <property type="match status" value="1"/>
</dbReference>
<dbReference type="SMART" id="SM00173">
    <property type="entry name" value="RAS"/>
    <property type="match status" value="1"/>
</dbReference>
<dbReference type="PROSITE" id="PS51421">
    <property type="entry name" value="RAS"/>
    <property type="match status" value="1"/>
</dbReference>
<dbReference type="SMART" id="SM00174">
    <property type="entry name" value="RHO"/>
    <property type="match status" value="1"/>
</dbReference>
<keyword evidence="2" id="KW-0342">GTP-binding</keyword>
<dbReference type="FunFam" id="3.40.50.300:FF:001447">
    <property type="entry name" value="Ras-related protein Rab-1B"/>
    <property type="match status" value="1"/>
</dbReference>
<dbReference type="PRINTS" id="PR00449">
    <property type="entry name" value="RASTRNSFRMNG"/>
</dbReference>
<evidence type="ECO:0000256" key="1">
    <source>
        <dbReference type="ARBA" id="ARBA00022741"/>
    </source>
</evidence>
<protein>
    <submittedName>
        <fullName evidence="3">LAQU0S02e06172g1_1</fullName>
    </submittedName>
</protein>
<dbReference type="GO" id="GO:0003924">
    <property type="term" value="F:GTPase activity"/>
    <property type="evidence" value="ECO:0007669"/>
    <property type="project" value="InterPro"/>
</dbReference>
<sequence length="201" mass="22159">MNKPVHSAELKLVLLGESSVGKSALVTRFTTGAFHKNNATIGAAFTTKVVSWETEEAIKQVKFEIWDTAGQERYRSLTPMYYRKTDVAFVVFDVADDTTFSKAGSWIDELKGYMLSEDAHEIIIKLVGNKIDLLDQLPGTALEWTPVSAKTGDGVANLFESVAREVPSSKFTTPNNEPQQSNVIIVTPNNKNPKSTQACRC</sequence>
<keyword evidence="4" id="KW-1185">Reference proteome</keyword>
<dbReference type="PANTHER" id="PTHR24073">
    <property type="entry name" value="DRAB5-RELATED"/>
    <property type="match status" value="1"/>
</dbReference>
<dbReference type="AlphaFoldDB" id="A0A0P1KY57"/>
<dbReference type="InterPro" id="IPR001806">
    <property type="entry name" value="Small_GTPase"/>
</dbReference>
<dbReference type="SMART" id="SM00175">
    <property type="entry name" value="RAB"/>
    <property type="match status" value="1"/>
</dbReference>
<dbReference type="InterPro" id="IPR005225">
    <property type="entry name" value="Small_GTP-bd"/>
</dbReference>
<dbReference type="PROSITE" id="PS51420">
    <property type="entry name" value="RHO"/>
    <property type="match status" value="1"/>
</dbReference>
<proteinExistence type="predicted"/>
<dbReference type="PROSITE" id="PS51419">
    <property type="entry name" value="RAB"/>
    <property type="match status" value="1"/>
</dbReference>
<accession>A0A0P1KY57</accession>
<gene>
    <name evidence="3" type="ORF">LAQU0_S02e06172g</name>
</gene>
<reference evidence="4" key="1">
    <citation type="submission" date="2015-10" db="EMBL/GenBank/DDBJ databases">
        <authorList>
            <person name="Devillers H."/>
        </authorList>
    </citation>
    <scope>NUCLEOTIDE SEQUENCE [LARGE SCALE GENOMIC DNA]</scope>
</reference>
<keyword evidence="1" id="KW-0547">Nucleotide-binding</keyword>
<evidence type="ECO:0000313" key="4">
    <source>
        <dbReference type="Proteomes" id="UP000236544"/>
    </source>
</evidence>
<name>A0A0P1KY57_9SACH</name>
<dbReference type="GO" id="GO:0005525">
    <property type="term" value="F:GTP binding"/>
    <property type="evidence" value="ECO:0007669"/>
    <property type="project" value="UniProtKB-KW"/>
</dbReference>
<dbReference type="NCBIfam" id="TIGR00231">
    <property type="entry name" value="small_GTP"/>
    <property type="match status" value="1"/>
</dbReference>
<dbReference type="EMBL" id="LN890542">
    <property type="protein sequence ID" value="CUS21114.1"/>
    <property type="molecule type" value="Genomic_DNA"/>
</dbReference>
<dbReference type="Gene3D" id="3.40.50.300">
    <property type="entry name" value="P-loop containing nucleotide triphosphate hydrolases"/>
    <property type="match status" value="1"/>
</dbReference>
<dbReference type="OrthoDB" id="63533at2759"/>
<dbReference type="InterPro" id="IPR027417">
    <property type="entry name" value="P-loop_NTPase"/>
</dbReference>
<organism evidence="3 4">
    <name type="scientific">Lachancea quebecensis</name>
    <dbReference type="NCBI Taxonomy" id="1654605"/>
    <lineage>
        <taxon>Eukaryota</taxon>
        <taxon>Fungi</taxon>
        <taxon>Dikarya</taxon>
        <taxon>Ascomycota</taxon>
        <taxon>Saccharomycotina</taxon>
        <taxon>Saccharomycetes</taxon>
        <taxon>Saccharomycetales</taxon>
        <taxon>Saccharomycetaceae</taxon>
        <taxon>Lachancea</taxon>
    </lineage>
</organism>